<evidence type="ECO:0000256" key="2">
    <source>
        <dbReference type="SAM" id="Phobius"/>
    </source>
</evidence>
<keyword evidence="2" id="KW-0472">Membrane</keyword>
<protein>
    <recommendedName>
        <fullName evidence="5">Mid2 domain-containing protein</fullName>
    </recommendedName>
</protein>
<evidence type="ECO:0000313" key="3">
    <source>
        <dbReference type="EMBL" id="KAF7944615.1"/>
    </source>
</evidence>
<feature type="compositionally biased region" description="Pro residues" evidence="1">
    <location>
        <begin position="349"/>
        <end position="360"/>
    </location>
</feature>
<dbReference type="GeneID" id="62148837"/>
<feature type="compositionally biased region" description="Low complexity" evidence="1">
    <location>
        <begin position="314"/>
        <end position="348"/>
    </location>
</feature>
<feature type="region of interest" description="Disordered" evidence="1">
    <location>
        <begin position="1"/>
        <end position="89"/>
    </location>
</feature>
<dbReference type="EMBL" id="RCSW01000009">
    <property type="protein sequence ID" value="KAF7944615.1"/>
    <property type="molecule type" value="Genomic_DNA"/>
</dbReference>
<keyword evidence="2" id="KW-0812">Transmembrane</keyword>
<feature type="compositionally biased region" description="Low complexity" evidence="1">
    <location>
        <begin position="38"/>
        <end position="65"/>
    </location>
</feature>
<accession>A0A9P5IK43</accession>
<keyword evidence="2" id="KW-1133">Transmembrane helix</keyword>
<name>A0A9P5IK43_9HELO</name>
<organism evidence="3 4">
    <name type="scientific">Botrytis byssoidea</name>
    <dbReference type="NCBI Taxonomy" id="139641"/>
    <lineage>
        <taxon>Eukaryota</taxon>
        <taxon>Fungi</taxon>
        <taxon>Dikarya</taxon>
        <taxon>Ascomycota</taxon>
        <taxon>Pezizomycotina</taxon>
        <taxon>Leotiomycetes</taxon>
        <taxon>Helotiales</taxon>
        <taxon>Sclerotiniaceae</taxon>
        <taxon>Botrytis</taxon>
    </lineage>
</organism>
<proteinExistence type="predicted"/>
<comment type="caution">
    <text evidence="3">The sequence shown here is derived from an EMBL/GenBank/DDBJ whole genome shotgun (WGS) entry which is preliminary data.</text>
</comment>
<reference evidence="3 4" key="1">
    <citation type="journal article" date="2020" name="Genome Biol. Evol.">
        <title>Comparative genomics of Sclerotiniaceae.</title>
        <authorList>
            <person name="Valero Jimenez C.A."/>
            <person name="Steentjes M."/>
            <person name="Scholten O.E."/>
            <person name="Van Kan J.A.L."/>
        </authorList>
    </citation>
    <scope>NUCLEOTIDE SEQUENCE [LARGE SCALE GENOMIC DNA]</scope>
    <source>
        <strain evidence="3 4">MUCL 94</strain>
    </source>
</reference>
<sequence length="429" mass="44286">MASQIYPPGFGDEEAQGGGADWWEGNQLDGGDEGPGPANMNAGTDMGNGNNMGTNNNGNNGNNGNKPPPRPQNSNSPPSTTNPPATTSSYETAISTNTIATSTAAASTTTFPSSSSSSSASYISSTSISTNTTSTDDTSTSTSSSSSFSTPTPTITATSSNPSTFLAPTTSTSSTSATSTTTSSSTIAATPLSNTGSGTQSVGVTVLPSATSTQHGLSKGSIAGIIIGSLALLALILTTIWYFLRHKKKNKQHRKSIGGFGVVEWNGGGAGGDMTQVSESPSYDGKIIAGMGVQRTLTWNTMRSLTGARTRAGSSISQTPSTSSTASQSTLQNPFTDQPQLSSFSFPFSPSPQQPKPPNHPTSNVTTIEEGPHEDIVDFGDSIDWIRKRDRMRDRERSGLRGPNLGSGVGEGKPDWRYSVRVNGGGNNL</sequence>
<dbReference type="RefSeq" id="XP_038733097.1">
    <property type="nucleotide sequence ID" value="XM_038875760.1"/>
</dbReference>
<keyword evidence="4" id="KW-1185">Reference proteome</keyword>
<feature type="region of interest" description="Disordered" evidence="1">
    <location>
        <begin position="393"/>
        <end position="412"/>
    </location>
</feature>
<evidence type="ECO:0008006" key="5">
    <source>
        <dbReference type="Google" id="ProtNLM"/>
    </source>
</evidence>
<feature type="compositionally biased region" description="Low complexity" evidence="1">
    <location>
        <begin position="104"/>
        <end position="193"/>
    </location>
</feature>
<feature type="transmembrane region" description="Helical" evidence="2">
    <location>
        <begin position="222"/>
        <end position="244"/>
    </location>
</feature>
<evidence type="ECO:0000256" key="1">
    <source>
        <dbReference type="SAM" id="MobiDB-lite"/>
    </source>
</evidence>
<gene>
    <name evidence="3" type="ORF">EAE97_005248</name>
</gene>
<dbReference type="Proteomes" id="UP000710849">
    <property type="component" value="Unassembled WGS sequence"/>
</dbReference>
<feature type="compositionally biased region" description="Low complexity" evidence="1">
    <location>
        <begin position="72"/>
        <end position="89"/>
    </location>
</feature>
<feature type="region of interest" description="Disordered" evidence="1">
    <location>
        <begin position="308"/>
        <end position="372"/>
    </location>
</feature>
<evidence type="ECO:0000313" key="4">
    <source>
        <dbReference type="Proteomes" id="UP000710849"/>
    </source>
</evidence>
<dbReference type="AlphaFoldDB" id="A0A9P5IK43"/>
<feature type="region of interest" description="Disordered" evidence="1">
    <location>
        <begin position="104"/>
        <end position="199"/>
    </location>
</feature>